<dbReference type="KEGG" id="suln:FJR47_07780"/>
<dbReference type="InterPro" id="IPR023214">
    <property type="entry name" value="HAD_sf"/>
</dbReference>
<organism evidence="1 2">
    <name type="scientific">Sulfurimonas xiamenensis</name>
    <dbReference type="NCBI Taxonomy" id="2590021"/>
    <lineage>
        <taxon>Bacteria</taxon>
        <taxon>Pseudomonadati</taxon>
        <taxon>Campylobacterota</taxon>
        <taxon>Epsilonproteobacteria</taxon>
        <taxon>Campylobacterales</taxon>
        <taxon>Sulfurimonadaceae</taxon>
        <taxon>Sulfurimonas</taxon>
    </lineage>
</organism>
<dbReference type="Proteomes" id="UP000326061">
    <property type="component" value="Chromosome"/>
</dbReference>
<proteinExistence type="predicted"/>
<dbReference type="InterPro" id="IPR036412">
    <property type="entry name" value="HAD-like_sf"/>
</dbReference>
<accession>A0AAJ4A4P8</accession>
<dbReference type="EMBL" id="CP041166">
    <property type="protein sequence ID" value="QFR43817.1"/>
    <property type="molecule type" value="Genomic_DNA"/>
</dbReference>
<reference evidence="2" key="1">
    <citation type="submission" date="2019-06" db="EMBL/GenBank/DDBJ databases">
        <title>Sulfurimonas gotlandica sp. nov., a chemoautotrophic and psychrotolerant epsilonproteobacterium isolated from a pelagic redoxcline, and an emended description of the genus Sulfurimonas.</title>
        <authorList>
            <person name="Wang S."/>
            <person name="Jiang L."/>
            <person name="Shao Z."/>
        </authorList>
    </citation>
    <scope>NUCLEOTIDE SEQUENCE [LARGE SCALE GENOMIC DNA]</scope>
    <source>
        <strain evidence="2">1-1N</strain>
    </source>
</reference>
<dbReference type="Gene3D" id="3.40.50.1000">
    <property type="entry name" value="HAD superfamily/HAD-like"/>
    <property type="match status" value="1"/>
</dbReference>
<dbReference type="AlphaFoldDB" id="A0AAJ4A4P8"/>
<protein>
    <submittedName>
        <fullName evidence="1">Haloacid dehalogenase</fullName>
    </submittedName>
</protein>
<name>A0AAJ4A4P8_9BACT</name>
<evidence type="ECO:0000313" key="1">
    <source>
        <dbReference type="EMBL" id="QFR43817.1"/>
    </source>
</evidence>
<keyword evidence="2" id="KW-1185">Reference proteome</keyword>
<evidence type="ECO:0000313" key="2">
    <source>
        <dbReference type="Proteomes" id="UP000326061"/>
    </source>
</evidence>
<dbReference type="RefSeq" id="WP_152299878.1">
    <property type="nucleotide sequence ID" value="NZ_CP041166.1"/>
</dbReference>
<gene>
    <name evidence="1" type="ORF">FJR47_07780</name>
</gene>
<sequence length="155" mass="17117">MFIEIPNYKTLDLKNIVCDYNGTIAKDGKLLNGVGELFKKLTKDFKVFVITADTFGSVQKELQGFDIEIIVLKSTHHTVEKKDFLNSIGAQNSIAIGNGNNDSLMLQEANISIALIGDEGCSVKTLKNADIVCKNILDALELIIYPKRLIATLRE</sequence>
<dbReference type="SUPFAM" id="SSF56784">
    <property type="entry name" value="HAD-like"/>
    <property type="match status" value="1"/>
</dbReference>